<dbReference type="EMBL" id="CM040473">
    <property type="protein sequence ID" value="MCI4390188.1"/>
    <property type="molecule type" value="Genomic_DNA"/>
</dbReference>
<gene>
    <name evidence="1" type="ORF">PGIGA_G00119710</name>
</gene>
<comment type="caution">
    <text evidence="1">The sequence shown here is derived from an EMBL/GenBank/DDBJ whole genome shotgun (WGS) entry which is preliminary data.</text>
</comment>
<sequence>MRVLFLLLLLCASESLCQKDCTGVECPLLNNCIEEVLENGACCATCLQTGCTCEGYQYYDCINAGFRSGRVPEGESYFVDFGSTECSCPQGGGRISCHFIPCPELPANCIEVSEPADGCIQCERIGCVYEGQKYEAGHSFRMEQACQVCHCPNNGGNLMCSLIPDCDPRQVHKPMLATTTGESTPWRHQNKIQNLFNHQGSRNPFSKPFPQSFHDSLSPFKPTPSDMDEEEEEEEDYEYPTIDSSKQPRHDLASPAESYITSVSDLENSPSHQARGTKQELKERFGVHEAATLREERTDGAKYSRHKVNSTKDTSEVSEDNTRGAQINIPKVSANKEKIPSYRDTTHEEQFSVYRDTTVNESLGPYKDNSNTEVLEESDRDSLRKASEKIYEETTDSNEFDSYEDTTYSEIVTDSPVTVVPTMPQTTDETQMTTTWQTTGGSFSPDQVYHSTPETREFYSTQKEEMNIKEQKISLHNVTESDNNHEEDKLVDEQEKYTFTSSQSISSSDYASSAAPNRPLEDHETKSKVKPELYTNPPVIFSPTSQSLLRVKEEDGQLLNKQSQSLFEVAEEVEEEEKEEREEKDNTLSSITKASERLSALVIVETCCKAGQKWASENQHCNHLPPVIKEDSVCGAIQEQCCAGALRESRCLTGMYAARAGEVCEEDSSPHCGEDTQKECCSCCALGLRLRREGKGCNAHQHLSYPCGHIFLTCCEEEEEGHSTPVLKRKERPIPTTLPKKVADRPFHKQSLSIEESEHTSNAVENLEDVDECERFEGRRCLHICINTLGSYKCDCHPGYALMQDGHTCALVADRPFHKQSLSIEESEHTSNAVENLEDVDECERFEGRRCLHICINTLGSYKCDCHPGYALMQDGHTCALENTEEDNRVTEEDNVFTLATPPQETTQITSVQNPCAGNGPCSQQCSAVEGRVRCSCFPGFSLKSDGRTCEDVDECSRATHTCSPKEVCVNMEGSYKCVLLNDRCDVGFIHNQNRECVDVNECVTNTHTCQPNERCVNTVGAFMCERQISCSSGYQLRNGVCEDIDECAVRSHDCGSGFQCQNTPGSFHCSPKQQQHCLTGFSQDPHGNCIDIDECRVVREPCMAGFNCINTVGSYTCQRKIILCSRGYHSSPDGSRCIDVDECATGTHRCSEGQICHNIPGSYRCDCQTGYQYDAIRRLCIDVNECWRYPGRLCSQTCENTVGSYKCSCTTGFSLAFDGKNCEDVNECENNPCSQECANIYGSYQCYCRVGYYLKEDSHTCEDIDECSQSIGNMCAFQCVNVQGSYQCACPRHGYTMSPNGRTCQDIDECATGTHNCSTTQTCYNIQGGFRCLSFTCPENYRKVSDTRCERVSCFGSQCQNMPVRITYYQLSFQTNIIIPAQIFRIGPSPAYSGDSIIISIPRGNEEGYFSTRRLNSFTGAVYLQRQLHGPRDFLIDVEMKLMRQGTVTTYLTRIYIFITAHSM</sequence>
<accession>A0ACC5XFS2</accession>
<protein>
    <submittedName>
        <fullName evidence="1">Uncharacterized protein</fullName>
    </submittedName>
</protein>
<evidence type="ECO:0000313" key="2">
    <source>
        <dbReference type="Proteomes" id="UP000829447"/>
    </source>
</evidence>
<name>A0ACC5XFS2_PANGG</name>
<organism evidence="1 2">
    <name type="scientific">Pangasianodon gigas</name>
    <name type="common">Mekong giant catfish</name>
    <name type="synonym">Pangasius gigas</name>
    <dbReference type="NCBI Taxonomy" id="30993"/>
    <lineage>
        <taxon>Eukaryota</taxon>
        <taxon>Metazoa</taxon>
        <taxon>Chordata</taxon>
        <taxon>Craniata</taxon>
        <taxon>Vertebrata</taxon>
        <taxon>Euteleostomi</taxon>
        <taxon>Actinopterygii</taxon>
        <taxon>Neopterygii</taxon>
        <taxon>Teleostei</taxon>
        <taxon>Ostariophysi</taxon>
        <taxon>Siluriformes</taxon>
        <taxon>Pangasiidae</taxon>
        <taxon>Pangasianodon</taxon>
    </lineage>
</organism>
<evidence type="ECO:0000313" key="1">
    <source>
        <dbReference type="EMBL" id="MCI4390188.1"/>
    </source>
</evidence>
<dbReference type="Proteomes" id="UP000829447">
    <property type="component" value="Linkage Group LG20"/>
</dbReference>
<reference evidence="1 2" key="1">
    <citation type="journal article" date="2022" name="bioRxiv">
        <title>An ancient truncated duplication of the anti-Mullerian hormone receptor type 2 gene is a potential conserved master sex determinant in the Pangasiidae catfish family.</title>
        <authorList>
            <person name="Wen M."/>
            <person name="Pan Q."/>
            <person name="Jouanno E."/>
            <person name="Montfort J."/>
            <person name="Zahm M."/>
            <person name="Cabau C."/>
            <person name="Klopp C."/>
            <person name="Iampietro C."/>
            <person name="Roques C."/>
            <person name="Bouchez O."/>
            <person name="Castinel A."/>
            <person name="Donnadieu C."/>
            <person name="Parrinello H."/>
            <person name="Poncet C."/>
            <person name="Belmonte E."/>
            <person name="Gautier V."/>
            <person name="Avarre J.-C."/>
            <person name="Dugue R."/>
            <person name="Gustiano R."/>
            <person name="Ha T.T.T."/>
            <person name="Campet M."/>
            <person name="Sriphairoj K."/>
            <person name="Ribolli J."/>
            <person name="de Almeida F.L."/>
            <person name="Desvignes T."/>
            <person name="Postlethwait J.H."/>
            <person name="Bucao C.F."/>
            <person name="Robinson-Rechavi M."/>
            <person name="Bobe J."/>
            <person name="Herpin A."/>
            <person name="Guiguen Y."/>
        </authorList>
    </citation>
    <scope>NUCLEOTIDE SEQUENCE [LARGE SCALE GENOMIC DNA]</scope>
    <source>
        <strain evidence="1">YG-Dec2019</strain>
    </source>
</reference>
<proteinExistence type="predicted"/>
<keyword evidence="2" id="KW-1185">Reference proteome</keyword>